<dbReference type="EMBL" id="LR899711">
    <property type="protein sequence ID" value="CAD7241909.1"/>
    <property type="molecule type" value="Genomic_DNA"/>
</dbReference>
<sequence>MATMEKALPEEAASATLTIRLLMQGKEVGSIIGKKGEIVTRFREKSGAKINISDGSCPERIVTITGPTDSIIKAFGLICNKFEEDMANAPSIGSGTVPRPPITLRLIVPASQCGSLIGKGGSKIKEIREVTGASIQVASEMLPNSTERAVTVSGAAEAIQQCIYHICLIMVENPPKGATIPYRPKAPGGAPTATAAGMLLGGLPLQGNLSLSSSPTDVSNCPPGTGPPGAVAAIAASQAPPPLAPLPTLYHTHHHHHPLTQLPPGLAAAELKSQVPVASLPPVTLATSNSIDLSLFSAAPMSKDESNGVLLMAVTPSHLENAPLSKNSSRKSIIGALLLYCCSHPQLTKLLGLGGSVGLGGSLGGGINTAGLSVAALAALAGSQIRAPNTTAGDRSNGTPSPGGSTPGGRQGGNQQTHEMTVPNELIGCIIGKGGTKIAEIRQISGAMIRISNCEDREGGKTDRIISITGSGESVALAQYLINTSIELHKAVMEGSSDTSSSNTTSTTNSSSIVKAESSSSSSSSTSSLLPLAKLLQAQPGLLGNALNLNTLGSLTTLLGTLAAATVGAANDVHLPTTGVHRSSSSSSSSHHHRSYAPRMRSTVGSPSPPRSRSDRSRFNPY</sequence>
<dbReference type="CDD" id="cd22438">
    <property type="entry name" value="KH-I_PCBP_rpt1"/>
    <property type="match status" value="1"/>
</dbReference>
<keyword evidence="1" id="KW-0677">Repeat</keyword>
<dbReference type="GO" id="GO:0010468">
    <property type="term" value="P:regulation of gene expression"/>
    <property type="evidence" value="ECO:0007669"/>
    <property type="project" value="UniProtKB-ARBA"/>
</dbReference>
<accession>A0A7R9A0W2</accession>
<dbReference type="EMBL" id="CAJPEV010000194">
    <property type="protein sequence ID" value="CAG0882128.1"/>
    <property type="molecule type" value="Genomic_DNA"/>
</dbReference>
<dbReference type="SUPFAM" id="SSF54791">
    <property type="entry name" value="Eukaryotic type KH-domain (KH-domain type I)"/>
    <property type="match status" value="3"/>
</dbReference>
<feature type="domain" description="K Homology" evidence="4">
    <location>
        <begin position="100"/>
        <end position="171"/>
    </location>
</feature>
<feature type="compositionally biased region" description="Low complexity" evidence="3">
    <location>
        <begin position="395"/>
        <end position="404"/>
    </location>
</feature>
<dbReference type="InterPro" id="IPR004088">
    <property type="entry name" value="KH_dom_type_1"/>
</dbReference>
<evidence type="ECO:0000256" key="1">
    <source>
        <dbReference type="ARBA" id="ARBA00022737"/>
    </source>
</evidence>
<feature type="domain" description="K Homology" evidence="4">
    <location>
        <begin position="15"/>
        <end position="83"/>
    </location>
</feature>
<dbReference type="Proteomes" id="UP000677054">
    <property type="component" value="Unassembled WGS sequence"/>
</dbReference>
<organism evidence="5">
    <name type="scientific">Darwinula stevensoni</name>
    <dbReference type="NCBI Taxonomy" id="69355"/>
    <lineage>
        <taxon>Eukaryota</taxon>
        <taxon>Metazoa</taxon>
        <taxon>Ecdysozoa</taxon>
        <taxon>Arthropoda</taxon>
        <taxon>Crustacea</taxon>
        <taxon>Oligostraca</taxon>
        <taxon>Ostracoda</taxon>
        <taxon>Podocopa</taxon>
        <taxon>Podocopida</taxon>
        <taxon>Darwinulocopina</taxon>
        <taxon>Darwinuloidea</taxon>
        <taxon>Darwinulidae</taxon>
        <taxon>Darwinula</taxon>
    </lineage>
</organism>
<evidence type="ECO:0000313" key="6">
    <source>
        <dbReference type="Proteomes" id="UP000677054"/>
    </source>
</evidence>
<dbReference type="CDD" id="cd02396">
    <property type="entry name" value="KH-I_PCBP_rpt2"/>
    <property type="match status" value="1"/>
</dbReference>
<evidence type="ECO:0000259" key="4">
    <source>
        <dbReference type="SMART" id="SM00322"/>
    </source>
</evidence>
<evidence type="ECO:0000313" key="5">
    <source>
        <dbReference type="EMBL" id="CAD7241909.1"/>
    </source>
</evidence>
<gene>
    <name evidence="5" type="ORF">DSTB1V02_LOCUS1885</name>
</gene>
<dbReference type="InterPro" id="IPR004087">
    <property type="entry name" value="KH_dom"/>
</dbReference>
<feature type="region of interest" description="Disordered" evidence="3">
    <location>
        <begin position="387"/>
        <end position="417"/>
    </location>
</feature>
<dbReference type="GO" id="GO:0003723">
    <property type="term" value="F:RNA binding"/>
    <property type="evidence" value="ECO:0007669"/>
    <property type="project" value="UniProtKB-UniRule"/>
</dbReference>
<evidence type="ECO:0000256" key="3">
    <source>
        <dbReference type="SAM" id="MobiDB-lite"/>
    </source>
</evidence>
<dbReference type="PROSITE" id="PS50084">
    <property type="entry name" value="KH_TYPE_1"/>
    <property type="match status" value="3"/>
</dbReference>
<dbReference type="CDD" id="cd22439">
    <property type="entry name" value="KH-I_PCBP_rpt3"/>
    <property type="match status" value="1"/>
</dbReference>
<reference evidence="5" key="1">
    <citation type="submission" date="2020-11" db="EMBL/GenBank/DDBJ databases">
        <authorList>
            <person name="Tran Van P."/>
        </authorList>
    </citation>
    <scope>NUCLEOTIDE SEQUENCE</scope>
</reference>
<dbReference type="SMART" id="SM00322">
    <property type="entry name" value="KH"/>
    <property type="match status" value="3"/>
</dbReference>
<evidence type="ECO:0000256" key="2">
    <source>
        <dbReference type="PROSITE-ProRule" id="PRU00117"/>
    </source>
</evidence>
<name>A0A7R9A0W2_9CRUS</name>
<feature type="compositionally biased region" description="Low complexity" evidence="3">
    <location>
        <begin position="496"/>
        <end position="525"/>
    </location>
</feature>
<keyword evidence="2" id="KW-0694">RNA-binding</keyword>
<dbReference type="PANTHER" id="PTHR10288">
    <property type="entry name" value="KH DOMAIN CONTAINING RNA BINDING PROTEIN"/>
    <property type="match status" value="1"/>
</dbReference>
<feature type="domain" description="K Homology" evidence="4">
    <location>
        <begin position="414"/>
        <end position="487"/>
    </location>
</feature>
<protein>
    <recommendedName>
        <fullName evidence="4">K Homology domain-containing protein</fullName>
    </recommendedName>
</protein>
<dbReference type="Gene3D" id="3.30.1370.10">
    <property type="entry name" value="K Homology domain, type 1"/>
    <property type="match status" value="3"/>
</dbReference>
<feature type="compositionally biased region" description="Basic and acidic residues" evidence="3">
    <location>
        <begin position="612"/>
        <end position="622"/>
    </location>
</feature>
<dbReference type="OrthoDB" id="442947at2759"/>
<feature type="region of interest" description="Disordered" evidence="3">
    <location>
        <begin position="494"/>
        <end position="525"/>
    </location>
</feature>
<dbReference type="Pfam" id="PF00013">
    <property type="entry name" value="KH_1"/>
    <property type="match status" value="3"/>
</dbReference>
<feature type="region of interest" description="Disordered" evidence="3">
    <location>
        <begin position="576"/>
        <end position="622"/>
    </location>
</feature>
<keyword evidence="6" id="KW-1185">Reference proteome</keyword>
<dbReference type="AlphaFoldDB" id="A0A7R9A0W2"/>
<proteinExistence type="predicted"/>
<dbReference type="InterPro" id="IPR036612">
    <property type="entry name" value="KH_dom_type_1_sf"/>
</dbReference>